<keyword evidence="3 5" id="KW-0479">Metal-binding</keyword>
<protein>
    <recommendedName>
        <fullName evidence="8">RING-type domain-containing protein</fullName>
    </recommendedName>
</protein>
<dbReference type="InterPro" id="IPR042755">
    <property type="entry name" value="COP1"/>
</dbReference>
<organism evidence="9 10">
    <name type="scientific">Pristionchus pacificus</name>
    <name type="common">Parasitic nematode worm</name>
    <dbReference type="NCBI Taxonomy" id="54126"/>
    <lineage>
        <taxon>Eukaryota</taxon>
        <taxon>Metazoa</taxon>
        <taxon>Ecdysozoa</taxon>
        <taxon>Nematoda</taxon>
        <taxon>Chromadorea</taxon>
        <taxon>Rhabditida</taxon>
        <taxon>Rhabditina</taxon>
        <taxon>Diplogasteromorpha</taxon>
        <taxon>Diplogasteroidea</taxon>
        <taxon>Neodiplogasteridae</taxon>
        <taxon>Pristionchus</taxon>
    </lineage>
</organism>
<keyword evidence="4" id="KW-0862">Zinc</keyword>
<dbReference type="Proteomes" id="UP000005239">
    <property type="component" value="Unassembled WGS sequence"/>
</dbReference>
<sequence>MAEFKVPELPKTGQNEENTSTREIELKFEEPDKIDEDDVQPSSSSSPIRIYDDGGMTMHGYTAAQFAGLAPVNGLDLQCKMCHRLLVDPLTTICNHTLCTRCFNTGTLPNHPDPCPMCGNIFGPVSIWYFVQSTYDETSKAIHSSRNALLEQYFSSPMVRGRFDCVNQIHEMTNPKEVYVLFRDIFWFFKNPENEQLLQRAFAHTFLRLMSRRLKRKINEQVKRVFQMEVELGYLKDLNNYTDSRLMEAFMDDFPDRAEKCKSLFTETDRTGNLVTRCTTFPDHLPERMVLTHLPCNSNLDAIVCTQPGQLPSDHGHVYDVTKRDVIPDGNRITFSPSERMQRAPMLPFVKFVGANSAPVQNNNPMSRPTTSRIAFDPANDADNEDDEPMDVVESDGEMSSQSNHAFAHQRLSDNSDTPIAVYIAGGEKVFHSKSHRCPPIMKNHSCLHNECCKCGFEVGIHQYYSALPGLTRKGMYLPIALSDKIGEEPIWDPDANPPVALSNYSYPMFTTEYLENRVDGLIEKQEKEALALYERIRDKNLRSRLVQVGEEAYGEGGYDMFTGVGKFIDDATKYLRMDKMTEFLYKFGSCVSCMDFDTTGTLLAVGGTAKAIRVYDFEDQLRDCRKSSEKITNALLEIPAVSKLSGLKWCRSDPTNLIFTEYDGIATLYDVNERKEIRRFKDHNRRIWDVALATNDASKLFATCGDDGKVYMYHTGSTAITNTIDIGFATTSIEFCPWNDYEVAVGVSDATVNIYDTRYTKHQFMQLRGHRKAVSYVRYMDRGPGEYYLVSAAIDSSIQMWNLEDSKWKCERTFKGHVNEKNFTGFATMGEHIVTGSEGNDIVLYHQFFSNPMVRVNFLENADSQRTACELDEQHDRNDFVSCLKWKKHTNIIVAANNQGMIQAYKAH</sequence>
<dbReference type="GO" id="GO:0061630">
    <property type="term" value="F:ubiquitin protein ligase activity"/>
    <property type="evidence" value="ECO:0000318"/>
    <property type="project" value="GO_Central"/>
</dbReference>
<dbReference type="EnsemblMetazoa" id="PPA00048.1">
    <property type="protein sequence ID" value="PPA00048.1"/>
    <property type="gene ID" value="WBGene00089602"/>
</dbReference>
<feature type="repeat" description="WD" evidence="6">
    <location>
        <begin position="768"/>
        <end position="808"/>
    </location>
</feature>
<dbReference type="AlphaFoldDB" id="A0A8R1Y4B9"/>
<keyword evidence="1 6" id="KW-0853">WD repeat</keyword>
<evidence type="ECO:0000256" key="4">
    <source>
        <dbReference type="ARBA" id="ARBA00022833"/>
    </source>
</evidence>
<dbReference type="InterPro" id="IPR036322">
    <property type="entry name" value="WD40_repeat_dom_sf"/>
</dbReference>
<keyword evidence="10" id="KW-1185">Reference proteome</keyword>
<feature type="compositionally biased region" description="Basic and acidic residues" evidence="7">
    <location>
        <begin position="19"/>
        <end position="31"/>
    </location>
</feature>
<dbReference type="PROSITE" id="PS50294">
    <property type="entry name" value="WD_REPEATS_REGION"/>
    <property type="match status" value="1"/>
</dbReference>
<feature type="region of interest" description="Disordered" evidence="7">
    <location>
        <begin position="358"/>
        <end position="396"/>
    </location>
</feature>
<dbReference type="InterPro" id="IPR001841">
    <property type="entry name" value="Znf_RING"/>
</dbReference>
<evidence type="ECO:0000259" key="8">
    <source>
        <dbReference type="PROSITE" id="PS50089"/>
    </source>
</evidence>
<evidence type="ECO:0000256" key="3">
    <source>
        <dbReference type="ARBA" id="ARBA00022771"/>
    </source>
</evidence>
<dbReference type="GO" id="GO:0043161">
    <property type="term" value="P:proteasome-mediated ubiquitin-dependent protein catabolic process"/>
    <property type="evidence" value="ECO:0000318"/>
    <property type="project" value="GO_Central"/>
</dbReference>
<keyword evidence="2" id="KW-0677">Repeat</keyword>
<dbReference type="GO" id="GO:0008270">
    <property type="term" value="F:zinc ion binding"/>
    <property type="evidence" value="ECO:0007669"/>
    <property type="project" value="UniProtKB-KW"/>
</dbReference>
<accession>A0A8R1Y4B9</accession>
<evidence type="ECO:0000256" key="5">
    <source>
        <dbReference type="PROSITE-ProRule" id="PRU00175"/>
    </source>
</evidence>
<dbReference type="PROSITE" id="PS00678">
    <property type="entry name" value="WD_REPEATS_1"/>
    <property type="match status" value="1"/>
</dbReference>
<keyword evidence="3 5" id="KW-0863">Zinc-finger</keyword>
<dbReference type="InterPro" id="IPR013083">
    <property type="entry name" value="Znf_RING/FYVE/PHD"/>
</dbReference>
<reference evidence="9" key="2">
    <citation type="submission" date="2022-06" db="UniProtKB">
        <authorList>
            <consortium name="EnsemblMetazoa"/>
        </authorList>
    </citation>
    <scope>IDENTIFICATION</scope>
    <source>
        <strain evidence="9">PS312</strain>
    </source>
</reference>
<dbReference type="SUPFAM" id="SSF50978">
    <property type="entry name" value="WD40 repeat-like"/>
    <property type="match status" value="1"/>
</dbReference>
<evidence type="ECO:0000313" key="10">
    <source>
        <dbReference type="Proteomes" id="UP000005239"/>
    </source>
</evidence>
<dbReference type="Gene3D" id="2.130.10.10">
    <property type="entry name" value="YVTN repeat-like/Quinoprotein amine dehydrogenase"/>
    <property type="match status" value="1"/>
</dbReference>
<evidence type="ECO:0000313" key="9">
    <source>
        <dbReference type="EnsemblMetazoa" id="PPA00048.1"/>
    </source>
</evidence>
<dbReference type="SMART" id="SM00320">
    <property type="entry name" value="WD40"/>
    <property type="match status" value="6"/>
</dbReference>
<dbReference type="SUPFAM" id="SSF57850">
    <property type="entry name" value="RING/U-box"/>
    <property type="match status" value="1"/>
</dbReference>
<gene>
    <name evidence="9" type="primary">WBGene00089602</name>
</gene>
<name>A0A8R1Y4B9_PRIPA</name>
<dbReference type="PANTHER" id="PTHR44080:SF1">
    <property type="entry name" value="E3 UBIQUITIN-PROTEIN LIGASE COP1"/>
    <property type="match status" value="1"/>
</dbReference>
<feature type="domain" description="RING-type" evidence="8">
    <location>
        <begin position="79"/>
        <end position="118"/>
    </location>
</feature>
<dbReference type="PROSITE" id="PS50089">
    <property type="entry name" value="ZF_RING_2"/>
    <property type="match status" value="1"/>
</dbReference>
<feature type="region of interest" description="Disordered" evidence="7">
    <location>
        <begin position="1"/>
        <end position="46"/>
    </location>
</feature>
<evidence type="ECO:0000256" key="6">
    <source>
        <dbReference type="PROSITE-ProRule" id="PRU00221"/>
    </source>
</evidence>
<dbReference type="Gene3D" id="3.30.40.10">
    <property type="entry name" value="Zinc/RING finger domain, C3HC4 (zinc finger)"/>
    <property type="match status" value="1"/>
</dbReference>
<proteinExistence type="predicted"/>
<evidence type="ECO:0000256" key="2">
    <source>
        <dbReference type="ARBA" id="ARBA00022737"/>
    </source>
</evidence>
<evidence type="ECO:0000256" key="1">
    <source>
        <dbReference type="ARBA" id="ARBA00022574"/>
    </source>
</evidence>
<feature type="compositionally biased region" description="Polar residues" evidence="7">
    <location>
        <begin position="358"/>
        <end position="373"/>
    </location>
</feature>
<dbReference type="Pfam" id="PF00400">
    <property type="entry name" value="WD40"/>
    <property type="match status" value="2"/>
</dbReference>
<dbReference type="PANTHER" id="PTHR44080">
    <property type="entry name" value="E3 UBIQUITIN-PROTEIN LIGASE COP1"/>
    <property type="match status" value="1"/>
</dbReference>
<dbReference type="InterPro" id="IPR019775">
    <property type="entry name" value="WD40_repeat_CS"/>
</dbReference>
<dbReference type="InterPro" id="IPR015943">
    <property type="entry name" value="WD40/YVTN_repeat-like_dom_sf"/>
</dbReference>
<dbReference type="PROSITE" id="PS50082">
    <property type="entry name" value="WD_REPEATS_2"/>
    <property type="match status" value="1"/>
</dbReference>
<feature type="compositionally biased region" description="Acidic residues" evidence="7">
    <location>
        <begin position="380"/>
        <end position="396"/>
    </location>
</feature>
<dbReference type="InterPro" id="IPR001680">
    <property type="entry name" value="WD40_rpt"/>
</dbReference>
<evidence type="ECO:0000256" key="7">
    <source>
        <dbReference type="SAM" id="MobiDB-lite"/>
    </source>
</evidence>
<reference evidence="10" key="1">
    <citation type="journal article" date="2008" name="Nat. Genet.">
        <title>The Pristionchus pacificus genome provides a unique perspective on nematode lifestyle and parasitism.</title>
        <authorList>
            <person name="Dieterich C."/>
            <person name="Clifton S.W."/>
            <person name="Schuster L.N."/>
            <person name="Chinwalla A."/>
            <person name="Delehaunty K."/>
            <person name="Dinkelacker I."/>
            <person name="Fulton L."/>
            <person name="Fulton R."/>
            <person name="Godfrey J."/>
            <person name="Minx P."/>
            <person name="Mitreva M."/>
            <person name="Roeseler W."/>
            <person name="Tian H."/>
            <person name="Witte H."/>
            <person name="Yang S.P."/>
            <person name="Wilson R.K."/>
            <person name="Sommer R.J."/>
        </authorList>
    </citation>
    <scope>NUCLEOTIDE SEQUENCE [LARGE SCALE GENOMIC DNA]</scope>
    <source>
        <strain evidence="10">PS312</strain>
    </source>
</reference>